<dbReference type="Proteomes" id="UP000003963">
    <property type="component" value="Unassembled WGS sequence"/>
</dbReference>
<gene>
    <name evidence="1" type="ORF">SSOG_04666</name>
</gene>
<keyword evidence="2" id="KW-1185">Reference proteome</keyword>
<dbReference type="HOGENOM" id="CLU_2977326_0_0_11"/>
<evidence type="ECO:0000313" key="1">
    <source>
        <dbReference type="EMBL" id="EFL24952.1"/>
    </source>
</evidence>
<dbReference type="AlphaFoldDB" id="D9WBJ6"/>
<accession>D9WBJ6</accession>
<protein>
    <submittedName>
        <fullName evidence="1">Uncharacterized protein</fullName>
    </submittedName>
</protein>
<name>D9WBJ6_9ACTN</name>
<dbReference type="EMBL" id="GG657754">
    <property type="protein sequence ID" value="EFL24952.1"/>
    <property type="molecule type" value="Genomic_DNA"/>
</dbReference>
<reference evidence="1 2" key="1">
    <citation type="submission" date="2009-02" db="EMBL/GenBank/DDBJ databases">
        <title>Annotation of Streptomyces hygroscopicus strain ATCC 53653.</title>
        <authorList>
            <consortium name="The Broad Institute Genome Sequencing Platform"/>
            <consortium name="Broad Institute Microbial Sequencing Center"/>
            <person name="Fischbach M."/>
            <person name="Godfrey P."/>
            <person name="Ward D."/>
            <person name="Young S."/>
            <person name="Zeng Q."/>
            <person name="Koehrsen M."/>
            <person name="Alvarado L."/>
            <person name="Berlin A.M."/>
            <person name="Bochicchio J."/>
            <person name="Borenstein D."/>
            <person name="Chapman S.B."/>
            <person name="Chen Z."/>
            <person name="Engels R."/>
            <person name="Freedman E."/>
            <person name="Gellesch M."/>
            <person name="Goldberg J."/>
            <person name="Griggs A."/>
            <person name="Gujja S."/>
            <person name="Heilman E.R."/>
            <person name="Heiman D.I."/>
            <person name="Hepburn T.A."/>
            <person name="Howarth C."/>
            <person name="Jen D."/>
            <person name="Larson L."/>
            <person name="Lewis B."/>
            <person name="Mehta T."/>
            <person name="Park D."/>
            <person name="Pearson M."/>
            <person name="Richards J."/>
            <person name="Roberts A."/>
            <person name="Saif S."/>
            <person name="Shea T.D."/>
            <person name="Shenoy N."/>
            <person name="Sisk P."/>
            <person name="Stolte C."/>
            <person name="Sykes S.N."/>
            <person name="Thomson T."/>
            <person name="Walk T."/>
            <person name="White J."/>
            <person name="Yandava C."/>
            <person name="Straight P."/>
            <person name="Clardy J."/>
            <person name="Hung D."/>
            <person name="Kolter R."/>
            <person name="Mekalanos J."/>
            <person name="Walker S."/>
            <person name="Walsh C.T."/>
            <person name="Wieland-Brown L.C."/>
            <person name="Haas B."/>
            <person name="Nusbaum C."/>
            <person name="Birren B."/>
        </authorList>
    </citation>
    <scope>NUCLEOTIDE SEQUENCE [LARGE SCALE GENOMIC DNA]</scope>
    <source>
        <strain evidence="1 2">ATCC 53653</strain>
    </source>
</reference>
<evidence type="ECO:0000313" key="2">
    <source>
        <dbReference type="Proteomes" id="UP000003963"/>
    </source>
</evidence>
<proteinExistence type="predicted"/>
<organism evidence="1 2">
    <name type="scientific">Streptomyces himastatinicus ATCC 53653</name>
    <dbReference type="NCBI Taxonomy" id="457427"/>
    <lineage>
        <taxon>Bacteria</taxon>
        <taxon>Bacillati</taxon>
        <taxon>Actinomycetota</taxon>
        <taxon>Actinomycetes</taxon>
        <taxon>Kitasatosporales</taxon>
        <taxon>Streptomycetaceae</taxon>
        <taxon>Streptomyces</taxon>
        <taxon>Streptomyces violaceusniger group</taxon>
    </lineage>
</organism>
<sequence>MVEHLAVQLGVEDPSVVKRYTERCQSLDGARAPRRSRHRAKGREYANRVNALATATGS</sequence>